<dbReference type="InterPro" id="IPR006913">
    <property type="entry name" value="CENP-V/GFA"/>
</dbReference>
<evidence type="ECO:0000259" key="6">
    <source>
        <dbReference type="PROSITE" id="PS51891"/>
    </source>
</evidence>
<reference evidence="7" key="1">
    <citation type="submission" date="2018-05" db="EMBL/GenBank/DDBJ databases">
        <authorList>
            <person name="Lanie J.A."/>
            <person name="Ng W.-L."/>
            <person name="Kazmierczak K.M."/>
            <person name="Andrzejewski T.M."/>
            <person name="Davidsen T.M."/>
            <person name="Wayne K.J."/>
            <person name="Tettelin H."/>
            <person name="Glass J.I."/>
            <person name="Rusch D."/>
            <person name="Podicherti R."/>
            <person name="Tsui H.-C.T."/>
            <person name="Winkler M.E."/>
        </authorList>
    </citation>
    <scope>NUCLEOTIDE SEQUENCE</scope>
</reference>
<comment type="similarity">
    <text evidence="1">Belongs to the Gfa family.</text>
</comment>
<feature type="region of interest" description="Disordered" evidence="5">
    <location>
        <begin position="117"/>
        <end position="141"/>
    </location>
</feature>
<sequence length="141" mass="15203">MAGFTGGCLCKAVTYKSNADPLMILNCHCENCRRLTGSVFGTNLFVPENQLQFDGEVTTFRHKADSGNSMTRQFCTKCGTQLFGKSSGRHSVVSVRAGTVDDLNIIKPNMNVFTDSMVPSTPLDPNLPSATKMPPKLPGAN</sequence>
<dbReference type="SUPFAM" id="SSF51316">
    <property type="entry name" value="Mss4-like"/>
    <property type="match status" value="1"/>
</dbReference>
<organism evidence="7">
    <name type="scientific">marine metagenome</name>
    <dbReference type="NCBI Taxonomy" id="408172"/>
    <lineage>
        <taxon>unclassified sequences</taxon>
        <taxon>metagenomes</taxon>
        <taxon>ecological metagenomes</taxon>
    </lineage>
</organism>
<feature type="domain" description="CENP-V/GFA" evidence="6">
    <location>
        <begin position="4"/>
        <end position="124"/>
    </location>
</feature>
<proteinExistence type="inferred from homology"/>
<gene>
    <name evidence="7" type="ORF">METZ01_LOCUS167373</name>
</gene>
<evidence type="ECO:0000256" key="4">
    <source>
        <dbReference type="ARBA" id="ARBA00023239"/>
    </source>
</evidence>
<keyword evidence="2" id="KW-0479">Metal-binding</keyword>
<keyword evidence="4" id="KW-0456">Lyase</keyword>
<dbReference type="GO" id="GO:0046872">
    <property type="term" value="F:metal ion binding"/>
    <property type="evidence" value="ECO:0007669"/>
    <property type="project" value="UniProtKB-KW"/>
</dbReference>
<dbReference type="EMBL" id="UINC01030320">
    <property type="protein sequence ID" value="SVB14519.1"/>
    <property type="molecule type" value="Genomic_DNA"/>
</dbReference>
<evidence type="ECO:0000256" key="3">
    <source>
        <dbReference type="ARBA" id="ARBA00022833"/>
    </source>
</evidence>
<accession>A0A382BLL9</accession>
<dbReference type="AlphaFoldDB" id="A0A382BLL9"/>
<dbReference type="PANTHER" id="PTHR33337">
    <property type="entry name" value="GFA DOMAIN-CONTAINING PROTEIN"/>
    <property type="match status" value="1"/>
</dbReference>
<name>A0A382BLL9_9ZZZZ</name>
<dbReference type="Pfam" id="PF04828">
    <property type="entry name" value="GFA"/>
    <property type="match status" value="1"/>
</dbReference>
<dbReference type="GO" id="GO:0016846">
    <property type="term" value="F:carbon-sulfur lyase activity"/>
    <property type="evidence" value="ECO:0007669"/>
    <property type="project" value="InterPro"/>
</dbReference>
<evidence type="ECO:0000256" key="1">
    <source>
        <dbReference type="ARBA" id="ARBA00005495"/>
    </source>
</evidence>
<dbReference type="InterPro" id="IPR011057">
    <property type="entry name" value="Mss4-like_sf"/>
</dbReference>
<dbReference type="Gene3D" id="3.90.1590.10">
    <property type="entry name" value="glutathione-dependent formaldehyde- activating enzyme (gfa)"/>
    <property type="match status" value="1"/>
</dbReference>
<dbReference type="PANTHER" id="PTHR33337:SF40">
    <property type="entry name" value="CENP-V_GFA DOMAIN-CONTAINING PROTEIN-RELATED"/>
    <property type="match status" value="1"/>
</dbReference>
<evidence type="ECO:0000256" key="5">
    <source>
        <dbReference type="SAM" id="MobiDB-lite"/>
    </source>
</evidence>
<evidence type="ECO:0000313" key="7">
    <source>
        <dbReference type="EMBL" id="SVB14519.1"/>
    </source>
</evidence>
<protein>
    <recommendedName>
        <fullName evidence="6">CENP-V/GFA domain-containing protein</fullName>
    </recommendedName>
</protein>
<keyword evidence="3" id="KW-0862">Zinc</keyword>
<evidence type="ECO:0000256" key="2">
    <source>
        <dbReference type="ARBA" id="ARBA00022723"/>
    </source>
</evidence>
<dbReference type="PROSITE" id="PS51891">
    <property type="entry name" value="CENP_V_GFA"/>
    <property type="match status" value="1"/>
</dbReference>